<sequence length="67" mass="7889">MTTNIQVIQSKDEKINLRKEIVEEIGISAQYSFVSIFNKTPMTFRSNRCAQNEITNHLKHFLENEFL</sequence>
<gene>
    <name evidence="1" type="ORF">CLUMA_CG019258</name>
</gene>
<name>A0A1J1J249_9DIPT</name>
<keyword evidence="2" id="KW-1185">Reference proteome</keyword>
<dbReference type="Proteomes" id="UP000183832">
    <property type="component" value="Unassembled WGS sequence"/>
</dbReference>
<dbReference type="AlphaFoldDB" id="A0A1J1J249"/>
<reference evidence="1 2" key="1">
    <citation type="submission" date="2015-04" db="EMBL/GenBank/DDBJ databases">
        <authorList>
            <person name="Syromyatnikov M.Y."/>
            <person name="Popov V.N."/>
        </authorList>
    </citation>
    <scope>NUCLEOTIDE SEQUENCE [LARGE SCALE GENOMIC DNA]</scope>
</reference>
<dbReference type="EMBL" id="CVRI01000066">
    <property type="protein sequence ID" value="CRL06018.1"/>
    <property type="molecule type" value="Genomic_DNA"/>
</dbReference>
<evidence type="ECO:0000313" key="2">
    <source>
        <dbReference type="Proteomes" id="UP000183832"/>
    </source>
</evidence>
<accession>A0A1J1J249</accession>
<proteinExistence type="predicted"/>
<protein>
    <submittedName>
        <fullName evidence="1">CLUMA_CG019258, isoform A</fullName>
    </submittedName>
</protein>
<evidence type="ECO:0000313" key="1">
    <source>
        <dbReference type="EMBL" id="CRL06018.1"/>
    </source>
</evidence>
<organism evidence="1 2">
    <name type="scientific">Clunio marinus</name>
    <dbReference type="NCBI Taxonomy" id="568069"/>
    <lineage>
        <taxon>Eukaryota</taxon>
        <taxon>Metazoa</taxon>
        <taxon>Ecdysozoa</taxon>
        <taxon>Arthropoda</taxon>
        <taxon>Hexapoda</taxon>
        <taxon>Insecta</taxon>
        <taxon>Pterygota</taxon>
        <taxon>Neoptera</taxon>
        <taxon>Endopterygota</taxon>
        <taxon>Diptera</taxon>
        <taxon>Nematocera</taxon>
        <taxon>Chironomoidea</taxon>
        <taxon>Chironomidae</taxon>
        <taxon>Clunio</taxon>
    </lineage>
</organism>